<dbReference type="EMBL" id="HACA01029950">
    <property type="protein sequence ID" value="CDW47311.1"/>
    <property type="molecule type" value="Transcribed_RNA"/>
</dbReference>
<organism evidence="1">
    <name type="scientific">Lepeophtheirus salmonis</name>
    <name type="common">Salmon louse</name>
    <name type="synonym">Caligus salmonis</name>
    <dbReference type="NCBI Taxonomy" id="72036"/>
    <lineage>
        <taxon>Eukaryota</taxon>
        <taxon>Metazoa</taxon>
        <taxon>Ecdysozoa</taxon>
        <taxon>Arthropoda</taxon>
        <taxon>Crustacea</taxon>
        <taxon>Multicrustacea</taxon>
        <taxon>Hexanauplia</taxon>
        <taxon>Copepoda</taxon>
        <taxon>Siphonostomatoida</taxon>
        <taxon>Caligidae</taxon>
        <taxon>Lepeophtheirus</taxon>
    </lineage>
</organism>
<protein>
    <submittedName>
        <fullName evidence="1">Uncharacterized protein</fullName>
    </submittedName>
</protein>
<reference evidence="1" key="1">
    <citation type="submission" date="2014-05" db="EMBL/GenBank/DDBJ databases">
        <authorList>
            <person name="Chronopoulou M."/>
        </authorList>
    </citation>
    <scope>NUCLEOTIDE SEQUENCE</scope>
    <source>
        <tissue evidence="1">Whole organism</tissue>
    </source>
</reference>
<evidence type="ECO:0000313" key="1">
    <source>
        <dbReference type="EMBL" id="CDW47311.1"/>
    </source>
</evidence>
<accession>A0A0K2VBK0</accession>
<dbReference type="AlphaFoldDB" id="A0A0K2VBK0"/>
<proteinExistence type="predicted"/>
<name>A0A0K2VBK0_LEPSM</name>
<feature type="non-terminal residue" evidence="1">
    <location>
        <position position="48"/>
    </location>
</feature>
<sequence>MKKFQYGSSFCTFRKACRCIMQPIISRQRSYASINIYVQLFQNFKIYL</sequence>